<dbReference type="RefSeq" id="WP_146959218.1">
    <property type="nucleotide sequence ID" value="NZ_CP042467.1"/>
</dbReference>
<dbReference type="Proteomes" id="UP000321595">
    <property type="component" value="Chromosome"/>
</dbReference>
<dbReference type="InterPro" id="IPR016195">
    <property type="entry name" value="Pol/histidinol_Pase-like"/>
</dbReference>
<dbReference type="PROSITE" id="PS51257">
    <property type="entry name" value="PROKAR_LIPOPROTEIN"/>
    <property type="match status" value="1"/>
</dbReference>
<dbReference type="SUPFAM" id="SSF89550">
    <property type="entry name" value="PHP domain-like"/>
    <property type="match status" value="1"/>
</dbReference>
<feature type="chain" id="PRO_5023099496" evidence="2">
    <location>
        <begin position="21"/>
        <end position="874"/>
    </location>
</feature>
<dbReference type="KEGG" id="bbae:FRD01_09825"/>
<name>A0A5B8XU00_9DELT</name>
<evidence type="ECO:0000313" key="4">
    <source>
        <dbReference type="Proteomes" id="UP000321595"/>
    </source>
</evidence>
<keyword evidence="2" id="KW-0732">Signal</keyword>
<proteinExistence type="predicted"/>
<reference evidence="3 4" key="1">
    <citation type="submission" date="2019-08" db="EMBL/GenBank/DDBJ databases">
        <authorList>
            <person name="Liang Q."/>
        </authorList>
    </citation>
    <scope>NUCLEOTIDE SEQUENCE [LARGE SCALE GENOMIC DNA]</scope>
    <source>
        <strain evidence="3 4">V1718</strain>
    </source>
</reference>
<dbReference type="EMBL" id="CP042467">
    <property type="protein sequence ID" value="QED27533.1"/>
    <property type="molecule type" value="Genomic_DNA"/>
</dbReference>
<evidence type="ECO:0000256" key="1">
    <source>
        <dbReference type="SAM" id="MobiDB-lite"/>
    </source>
</evidence>
<organism evidence="3 4">
    <name type="scientific">Microvenator marinus</name>
    <dbReference type="NCBI Taxonomy" id="2600177"/>
    <lineage>
        <taxon>Bacteria</taxon>
        <taxon>Deltaproteobacteria</taxon>
        <taxon>Bradymonadales</taxon>
        <taxon>Microvenatoraceae</taxon>
        <taxon>Microvenator</taxon>
    </lineage>
</organism>
<feature type="region of interest" description="Disordered" evidence="1">
    <location>
        <begin position="18"/>
        <end position="87"/>
    </location>
</feature>
<dbReference type="Gene3D" id="3.20.20.140">
    <property type="entry name" value="Metal-dependent hydrolases"/>
    <property type="match status" value="1"/>
</dbReference>
<feature type="signal peptide" evidence="2">
    <location>
        <begin position="1"/>
        <end position="20"/>
    </location>
</feature>
<feature type="compositionally biased region" description="Polar residues" evidence="1">
    <location>
        <begin position="20"/>
        <end position="36"/>
    </location>
</feature>
<dbReference type="OrthoDB" id="5525048at2"/>
<accession>A0A5B8XU00</accession>
<dbReference type="AlphaFoldDB" id="A0A5B8XU00"/>
<protein>
    <submittedName>
        <fullName evidence="3">Uncharacterized protein</fullName>
    </submittedName>
</protein>
<evidence type="ECO:0000313" key="3">
    <source>
        <dbReference type="EMBL" id="QED27533.1"/>
    </source>
</evidence>
<keyword evidence="4" id="KW-1185">Reference proteome</keyword>
<evidence type="ECO:0000256" key="2">
    <source>
        <dbReference type="SAM" id="SignalP"/>
    </source>
</evidence>
<sequence length="874" mass="94228">MKRHLSLLLILSALSCSDDAPTSTPDMSQPDMQQDTGEPDSAGDMADMGEPVDPFNPGLNFTPSQEGVSPDGIAPAGPLGQGEAGVGRLTSEPGFTGIWAHCRVGDFKLHNALIEVCIQSETTNRNEVFTGGLIVDAREVGSEADDIFDMLAPRIGFNVLYAEEVEVVRDGSDGGPAVLRVTGRDFPIAYLLGVLGGRFLDTLGLEVVTEYRLWPDRRDVEIVTWIQNPNPVLKNVAPGDWLAVGDRSSIFYSSTGSEFTGSRRFDWLATWGPGSSFGWTMGESTAILSLPVSDIPYTIFDPGQITLQSGEEHVLRRWFAVGDGSVESVRQTLLERLEVDAPTRTATILLEPPLAGKTVELWQDETPVTLGVTDETGAVVFELAPGTYSAKVQGSIGEGSVETDVDLTEDVTINLEPPRELTINVTDPAGPGIALVRIAGGPENQAHEAFTMPEGLNGVLRLEVVPGTYSVQVTRGMEYEIFQSSVEVSADTTVDVELVQSVPTPGWIASDFHQHMEPSTDSRIHVRDRILDNIAEGVEFAAATDHDVVTDLRPILNELGLEDYFSTVPGMEISPTISHVNVYPAIQDRSLRGNGTIELAYIENDEVQIRGIPEIFAAARAMPNDPVVQLNHPRGSSSLFETADYEPDQDPRTFTHEQWSTDFDTLEIVNRVGSTCALVADWSTFLNTGLKKTGLGNSDSHSLNGDPAGSPRNYLPIDVQMPGEIQVDDVTAALKAGRAIVASHAFMTLGDVLPGDTLTGGSHTFDVRVQTPSWSSATRLNVIVNGQVVQEFESDGSGQFDFDQAVDLELTQDSWVIFFAVGPRPQGTPYGNPTLAFSNPVYIDVDANGWTAPGETGTLPVVDVSAINNPAFCD</sequence>
<gene>
    <name evidence="3" type="ORF">FRD01_09825</name>
</gene>
<dbReference type="NCBIfam" id="NF038032">
    <property type="entry name" value="CehA_McbA_metalo"/>
    <property type="match status" value="1"/>
</dbReference>